<gene>
    <name evidence="1" type="ORF">AAE3_LOCUS988</name>
</gene>
<evidence type="ECO:0000313" key="2">
    <source>
        <dbReference type="Proteomes" id="UP000467700"/>
    </source>
</evidence>
<dbReference type="OrthoDB" id="4664297at2759"/>
<reference evidence="1 2" key="1">
    <citation type="submission" date="2020-01" db="EMBL/GenBank/DDBJ databases">
        <authorList>
            <person name="Gupta K D."/>
        </authorList>
    </citation>
    <scope>NUCLEOTIDE SEQUENCE [LARGE SCALE GENOMIC DNA]</scope>
</reference>
<dbReference type="EMBL" id="CACVBS010000002">
    <property type="protein sequence ID" value="CAA7258767.1"/>
    <property type="molecule type" value="Genomic_DNA"/>
</dbReference>
<name>A0A8S0WCA1_CYCAE</name>
<keyword evidence="2" id="KW-1185">Reference proteome</keyword>
<sequence>MISPDGIDLITNYLAAHPEGVLPTGLSFTPSTSEYEKKEDDPGYWSNLKEIKRCKQFVEMTGEPGDVVLMHPLMLHSASKNCLRIPRVITNPPVSLKEPFNFNRDDPADYSIVERKTLRALGVERFPFKITTERRRIVPARIAIQQKMMEEEKKRLGNLKEGGAANAL</sequence>
<protein>
    <submittedName>
        <fullName evidence="1">Uncharacterized protein</fullName>
    </submittedName>
</protein>
<dbReference type="AlphaFoldDB" id="A0A8S0WCA1"/>
<dbReference type="SUPFAM" id="SSF51197">
    <property type="entry name" value="Clavaminate synthase-like"/>
    <property type="match status" value="1"/>
</dbReference>
<accession>A0A8S0WCA1</accession>
<dbReference type="Gene3D" id="2.60.120.620">
    <property type="entry name" value="q2cbj1_9rhob like domain"/>
    <property type="match status" value="1"/>
</dbReference>
<evidence type="ECO:0000313" key="1">
    <source>
        <dbReference type="EMBL" id="CAA7258767.1"/>
    </source>
</evidence>
<organism evidence="1 2">
    <name type="scientific">Cyclocybe aegerita</name>
    <name type="common">Black poplar mushroom</name>
    <name type="synonym">Agrocybe aegerita</name>
    <dbReference type="NCBI Taxonomy" id="1973307"/>
    <lineage>
        <taxon>Eukaryota</taxon>
        <taxon>Fungi</taxon>
        <taxon>Dikarya</taxon>
        <taxon>Basidiomycota</taxon>
        <taxon>Agaricomycotina</taxon>
        <taxon>Agaricomycetes</taxon>
        <taxon>Agaricomycetidae</taxon>
        <taxon>Agaricales</taxon>
        <taxon>Agaricineae</taxon>
        <taxon>Bolbitiaceae</taxon>
        <taxon>Cyclocybe</taxon>
    </lineage>
</organism>
<dbReference type="Proteomes" id="UP000467700">
    <property type="component" value="Unassembled WGS sequence"/>
</dbReference>
<proteinExistence type="predicted"/>
<comment type="caution">
    <text evidence="1">The sequence shown here is derived from an EMBL/GenBank/DDBJ whole genome shotgun (WGS) entry which is preliminary data.</text>
</comment>